<organism evidence="2 3">
    <name type="scientific">Mycobacterium lehmannii</name>
    <dbReference type="NCBI Taxonomy" id="2048550"/>
    <lineage>
        <taxon>Bacteria</taxon>
        <taxon>Bacillati</taxon>
        <taxon>Actinomycetota</taxon>
        <taxon>Actinomycetes</taxon>
        <taxon>Mycobacteriales</taxon>
        <taxon>Mycobacteriaceae</taxon>
        <taxon>Mycobacterium</taxon>
    </lineage>
</organism>
<feature type="region of interest" description="Disordered" evidence="1">
    <location>
        <begin position="1"/>
        <end position="43"/>
    </location>
</feature>
<sequence length="78" mass="7872">MARCGEVTPSAAPHRAAAIGVEDSRGSQGKKGFGGGDRRVGPDVAEERAGVAVAEPRIAMPTVQARRSVFGSAAPAIT</sequence>
<dbReference type="AlphaFoldDB" id="A0A101A4G7"/>
<reference evidence="2 3" key="1">
    <citation type="submission" date="2016-01" db="EMBL/GenBank/DDBJ databases">
        <authorList>
            <consortium name="TB Trials Study Group"/>
            <person name="Sutton G."/>
            <person name="Brinkac L."/>
            <person name="Sanka R."/>
            <person name="Adams M."/>
            <person name="Lau E.L."/>
            <person name="Macaden R."/>
            <person name="Grewal H.M.S."/>
        </authorList>
    </citation>
    <scope>NUCLEOTIDE SEQUENCE [LARGE SCALE GENOMIC DNA]</scope>
    <source>
        <strain evidence="2 3">IS-1744</strain>
    </source>
</reference>
<gene>
    <name evidence="2" type="ORF">AU192_18265</name>
</gene>
<dbReference type="EMBL" id="LQIR01000031">
    <property type="protein sequence ID" value="KUI13240.1"/>
    <property type="molecule type" value="Genomic_DNA"/>
</dbReference>
<proteinExistence type="predicted"/>
<accession>A0A101A4G7</accession>
<dbReference type="Proteomes" id="UP000053707">
    <property type="component" value="Unassembled WGS sequence"/>
</dbReference>
<keyword evidence="3" id="KW-1185">Reference proteome</keyword>
<evidence type="ECO:0000313" key="2">
    <source>
        <dbReference type="EMBL" id="KUI13240.1"/>
    </source>
</evidence>
<name>A0A101A4G7_9MYCO</name>
<comment type="caution">
    <text evidence="2">The sequence shown here is derived from an EMBL/GenBank/DDBJ whole genome shotgun (WGS) entry which is preliminary data.</text>
</comment>
<protein>
    <submittedName>
        <fullName evidence="2">Uncharacterized protein</fullName>
    </submittedName>
</protein>
<evidence type="ECO:0000313" key="3">
    <source>
        <dbReference type="Proteomes" id="UP000053707"/>
    </source>
</evidence>
<evidence type="ECO:0000256" key="1">
    <source>
        <dbReference type="SAM" id="MobiDB-lite"/>
    </source>
</evidence>